<organism evidence="1">
    <name type="scientific">Ralstonia solanacearum CFBP2957</name>
    <dbReference type="NCBI Taxonomy" id="859656"/>
    <lineage>
        <taxon>Bacteria</taxon>
        <taxon>Pseudomonadati</taxon>
        <taxon>Pseudomonadota</taxon>
        <taxon>Betaproteobacteria</taxon>
        <taxon>Burkholderiales</taxon>
        <taxon>Burkholderiaceae</taxon>
        <taxon>Ralstonia</taxon>
        <taxon>Ralstonia solanacearum species complex</taxon>
    </lineage>
</organism>
<evidence type="ECO:0000313" key="1">
    <source>
        <dbReference type="EMBL" id="CBJ54347.1"/>
    </source>
</evidence>
<dbReference type="Gene3D" id="1.10.30.50">
    <property type="match status" value="1"/>
</dbReference>
<protein>
    <submittedName>
        <fullName evidence="1">Putative EA31 gene protein, phage lambda</fullName>
    </submittedName>
</protein>
<name>D8P611_RALSL</name>
<dbReference type="PATRIC" id="fig|859656.5.peg.4728"/>
<keyword evidence="1" id="KW-0614">Plasmid</keyword>
<dbReference type="EMBL" id="FP885907">
    <property type="protein sequence ID" value="CBJ54347.1"/>
    <property type="molecule type" value="Genomic_DNA"/>
</dbReference>
<proteinExistence type="predicted"/>
<geneLocation type="plasmid" evidence="1">
    <name>RCFBPv3_mp</name>
</geneLocation>
<sequence length="281" mass="30723">MRSLPLPTDTQAGVFALCLGATADLNLHTRLTAIAADLATTGAAYQANARAASLNLIPRVPSVGAVTKAELIGLYEEHLSKTKGAARAVYDRIRNAAPNNRCPLCGVGNVAHCDHHLPKSRYPDLSILPINLVPACHFCNDNKRAKYPSSAGQQTFHPYFDQHLLIDAWVRATLHPGPPPVLVFDTAPPPAWPPIDRDRVRRHFDACGLAITFTTNANDELPIVRDRLILQAKRGGAAAIQQFLNDERDLHSVRPNSWQYATYRTLAADAWFVSGGYLTIP</sequence>
<reference evidence="1" key="2">
    <citation type="submission" date="2010-02" db="EMBL/GenBank/DDBJ databases">
        <authorList>
            <person name="Genoscope - CEA"/>
        </authorList>
    </citation>
    <scope>NUCLEOTIDE SEQUENCE</scope>
    <source>
        <strain evidence="1">CFBP2957</strain>
        <plasmid evidence="1">RCFBPv3_mp</plasmid>
    </source>
</reference>
<accession>D8P611</accession>
<gene>
    <name evidence="1" type="ORF">RCFBP_mp30261</name>
</gene>
<dbReference type="RefSeq" id="WP_013208818.1">
    <property type="nucleotide sequence ID" value="NC_014309.1"/>
</dbReference>
<dbReference type="AlphaFoldDB" id="D8P611"/>
<reference evidence="1" key="1">
    <citation type="journal article" date="2010" name="BMC Genomics">
        <title>Genomes of three tomato pathogens within the Ralstonia solanacearum species complex reveal significant evolutionary divergence.</title>
        <authorList>
            <person name="Remenant B."/>
            <person name="Coupat-Goutaland B."/>
            <person name="Guidot A."/>
            <person name="Cellier G."/>
            <person name="Wicker E."/>
            <person name="Allen C."/>
            <person name="Fegan M."/>
            <person name="Pruvost O."/>
            <person name="Elbaz M."/>
            <person name="Calteau A."/>
            <person name="Salvignol G."/>
            <person name="Mornico D."/>
            <person name="Mangenot S."/>
            <person name="Barbe V."/>
            <person name="Medigue C."/>
            <person name="Prior P."/>
        </authorList>
    </citation>
    <scope>NUCLEOTIDE SEQUENCE [LARGE SCALE GENOMIC DNA]</scope>
    <source>
        <strain evidence="1">CFBP2957</strain>
        <plasmid evidence="1">RCFBPv3_mp</plasmid>
    </source>
</reference>